<feature type="transmembrane region" description="Helical" evidence="1">
    <location>
        <begin position="50"/>
        <end position="74"/>
    </location>
</feature>
<evidence type="ECO:0000313" key="2">
    <source>
        <dbReference type="EMBL" id="AVV37867.1"/>
    </source>
</evidence>
<keyword evidence="1" id="KW-1133">Transmembrane helix</keyword>
<sequence>MEMVVVQGITMAENVRGREKKIKNACIIPGILSAGVLLTSVNIFPQDGWLGFLPCGIAKFFVVLYCYYGGVSILKDLTLYFMKGSQK</sequence>
<protein>
    <submittedName>
        <fullName evidence="2">Uncharacterized protein</fullName>
    </submittedName>
</protein>
<gene>
    <name evidence="2" type="ORF">C9381_11980</name>
</gene>
<dbReference type="EMBL" id="CP028349">
    <property type="protein sequence ID" value="AVV37867.1"/>
    <property type="molecule type" value="Genomic_DNA"/>
</dbReference>
<dbReference type="AlphaFoldDB" id="A0AAN1TVY6"/>
<dbReference type="Proteomes" id="UP000241538">
    <property type="component" value="Chromosome"/>
</dbReference>
<organism evidence="2 3">
    <name type="scientific">Pantoea vagans</name>
    <dbReference type="NCBI Taxonomy" id="470934"/>
    <lineage>
        <taxon>Bacteria</taxon>
        <taxon>Pseudomonadati</taxon>
        <taxon>Pseudomonadota</taxon>
        <taxon>Gammaproteobacteria</taxon>
        <taxon>Enterobacterales</taxon>
        <taxon>Erwiniaceae</taxon>
        <taxon>Pantoea</taxon>
    </lineage>
</organism>
<name>A0AAN1TVY6_9GAMM</name>
<feature type="transmembrane region" description="Helical" evidence="1">
    <location>
        <begin position="25"/>
        <end position="44"/>
    </location>
</feature>
<accession>A0AAN1TVY6</accession>
<evidence type="ECO:0000256" key="1">
    <source>
        <dbReference type="SAM" id="Phobius"/>
    </source>
</evidence>
<proteinExistence type="predicted"/>
<keyword evidence="1" id="KW-0472">Membrane</keyword>
<evidence type="ECO:0000313" key="3">
    <source>
        <dbReference type="Proteomes" id="UP000241538"/>
    </source>
</evidence>
<keyword evidence="1" id="KW-0812">Transmembrane</keyword>
<reference evidence="2 3" key="1">
    <citation type="journal article" date="2018" name="Int J Genomics">
        <title>Comparative Genomics Analysis of Plasmid pPV989-94 from a Clinical Isolate of Pantoea vagans PV989.</title>
        <authorList>
            <person name="Xu L."/>
            <person name="Yin M."/>
            <person name="Zhu T."/>
            <person name="Lu J."/>
            <person name="Bao Q."/>
        </authorList>
    </citation>
    <scope>NUCLEOTIDE SEQUENCE [LARGE SCALE GENOMIC DNA]</scope>
    <source>
        <strain evidence="2 3">PV989</strain>
    </source>
</reference>